<feature type="region of interest" description="Disordered" evidence="1">
    <location>
        <begin position="38"/>
        <end position="144"/>
    </location>
</feature>
<dbReference type="Gene3D" id="2.50.20.10">
    <property type="entry name" value="Lipoprotein localisation LolA/LolB/LppX"/>
    <property type="match status" value="1"/>
</dbReference>
<dbReference type="STRING" id="394096.DB31_0103"/>
<dbReference type="CDD" id="cd16329">
    <property type="entry name" value="LolA_like"/>
    <property type="match status" value="1"/>
</dbReference>
<dbReference type="Pfam" id="PF17131">
    <property type="entry name" value="LolA_like"/>
    <property type="match status" value="1"/>
</dbReference>
<reference evidence="4 5" key="1">
    <citation type="submission" date="2014-04" db="EMBL/GenBank/DDBJ databases">
        <title>Genome assembly of Hyalangium minutum DSM 14724.</title>
        <authorList>
            <person name="Sharma G."/>
            <person name="Subramanian S."/>
        </authorList>
    </citation>
    <scope>NUCLEOTIDE SEQUENCE [LARGE SCALE GENOMIC DNA]</scope>
    <source>
        <strain evidence="4 5">DSM 14724</strain>
    </source>
</reference>
<keyword evidence="2" id="KW-0732">Signal</keyword>
<gene>
    <name evidence="4" type="ORF">DB31_0103</name>
</gene>
<feature type="compositionally biased region" description="Low complexity" evidence="1">
    <location>
        <begin position="38"/>
        <end position="97"/>
    </location>
</feature>
<dbReference type="Proteomes" id="UP000028725">
    <property type="component" value="Unassembled WGS sequence"/>
</dbReference>
<organism evidence="4 5">
    <name type="scientific">Hyalangium minutum</name>
    <dbReference type="NCBI Taxonomy" id="394096"/>
    <lineage>
        <taxon>Bacteria</taxon>
        <taxon>Pseudomonadati</taxon>
        <taxon>Myxococcota</taxon>
        <taxon>Myxococcia</taxon>
        <taxon>Myxococcales</taxon>
        <taxon>Cystobacterineae</taxon>
        <taxon>Archangiaceae</taxon>
        <taxon>Hyalangium</taxon>
    </lineage>
</organism>
<evidence type="ECO:0000313" key="4">
    <source>
        <dbReference type="EMBL" id="KFE71842.1"/>
    </source>
</evidence>
<evidence type="ECO:0000259" key="3">
    <source>
        <dbReference type="Pfam" id="PF17131"/>
    </source>
</evidence>
<feature type="compositionally biased region" description="Low complexity" evidence="1">
    <location>
        <begin position="123"/>
        <end position="132"/>
    </location>
</feature>
<dbReference type="EMBL" id="JMCB01000001">
    <property type="protein sequence ID" value="KFE71842.1"/>
    <property type="molecule type" value="Genomic_DNA"/>
</dbReference>
<comment type="caution">
    <text evidence="4">The sequence shown here is derived from an EMBL/GenBank/DDBJ whole genome shotgun (WGS) entry which is preliminary data.</text>
</comment>
<protein>
    <recommendedName>
        <fullName evidence="3">Uncharacterized protein TP-0789 domain-containing protein</fullName>
    </recommendedName>
</protein>
<proteinExistence type="predicted"/>
<evidence type="ECO:0000313" key="5">
    <source>
        <dbReference type="Proteomes" id="UP000028725"/>
    </source>
</evidence>
<dbReference type="OrthoDB" id="357718at2"/>
<feature type="chain" id="PRO_5001800020" description="Uncharacterized protein TP-0789 domain-containing protein" evidence="2">
    <location>
        <begin position="37"/>
        <end position="386"/>
    </location>
</feature>
<sequence length="386" mass="41398">MSNITNSENASRKGVRTLTAALLGLTFLLGGTPIQAAEQAQAPAAPAKAPAVPAKAPAAPAKTAQTPAKAPAAPAKTAQTPAKTSAGTPPVAQAPAPAAQPPAAQPPAPAAAQPPAAQPPAPAVAQAPVPAVQGPPPAAPQGTALAAQGTAALVEELTSVEEILRRMDGQLTFETRSATAKMIIVTPSETREKELKLFSRGQTDSFIIFLKPDRDKGSRFLKLQGQLWTYFPRTEKTVKLSGHMLRQSMMGSDFSYEDMAENKKVLDSYNGELKPSEKVDGEDAYVVYLKAKNQGVAYPEIRQWISKRTLLPLKEERYANTGKLLKVMRMVDVVKIGDRFYPQRVILEDKLKQGSRTELVLTDIKFGADVPQGIFDVRNLERTTNF</sequence>
<dbReference type="RefSeq" id="WP_157231696.1">
    <property type="nucleotide sequence ID" value="NZ_JMCB01000001.1"/>
</dbReference>
<accession>A0A085WVX9</accession>
<feature type="compositionally biased region" description="Pro residues" evidence="1">
    <location>
        <begin position="98"/>
        <end position="109"/>
    </location>
</feature>
<dbReference type="PANTHER" id="PTHR37507">
    <property type="entry name" value="SPORULATION PROTEIN YDCC"/>
    <property type="match status" value="1"/>
</dbReference>
<dbReference type="AlphaFoldDB" id="A0A085WVX9"/>
<name>A0A085WVX9_9BACT</name>
<dbReference type="InterPro" id="IPR052944">
    <property type="entry name" value="Sporulation_related"/>
</dbReference>
<feature type="signal peptide" evidence="2">
    <location>
        <begin position="1"/>
        <end position="36"/>
    </location>
</feature>
<keyword evidence="5" id="KW-1185">Reference proteome</keyword>
<feature type="domain" description="Uncharacterized protein TP-0789" evidence="3">
    <location>
        <begin position="201"/>
        <end position="382"/>
    </location>
</feature>
<evidence type="ECO:0000256" key="2">
    <source>
        <dbReference type="SAM" id="SignalP"/>
    </source>
</evidence>
<dbReference type="PANTHER" id="PTHR37507:SF2">
    <property type="entry name" value="SPORULATION PROTEIN YDCC"/>
    <property type="match status" value="1"/>
</dbReference>
<dbReference type="InterPro" id="IPR033399">
    <property type="entry name" value="TP_0789-like"/>
</dbReference>
<evidence type="ECO:0000256" key="1">
    <source>
        <dbReference type="SAM" id="MobiDB-lite"/>
    </source>
</evidence>